<feature type="domain" description="VOC" evidence="1">
    <location>
        <begin position="15"/>
        <end position="149"/>
    </location>
</feature>
<dbReference type="EMBL" id="QVFU01000008">
    <property type="protein sequence ID" value="RFS46612.1"/>
    <property type="molecule type" value="Genomic_DNA"/>
</dbReference>
<evidence type="ECO:0000259" key="1">
    <source>
        <dbReference type="PROSITE" id="PS51819"/>
    </source>
</evidence>
<proteinExistence type="predicted"/>
<accession>A0A372G0Q3</accession>
<dbReference type="InterPro" id="IPR037523">
    <property type="entry name" value="VOC_core"/>
</dbReference>
<evidence type="ECO:0000313" key="3">
    <source>
        <dbReference type="Proteomes" id="UP000262621"/>
    </source>
</evidence>
<dbReference type="OrthoDB" id="956698at2"/>
<dbReference type="InterPro" id="IPR029068">
    <property type="entry name" value="Glyas_Bleomycin-R_OHBP_Dase"/>
</dbReference>
<dbReference type="PROSITE" id="PS51819">
    <property type="entry name" value="VOC"/>
    <property type="match status" value="1"/>
</dbReference>
<keyword evidence="3" id="KW-1185">Reference proteome</keyword>
<evidence type="ECO:0000313" key="2">
    <source>
        <dbReference type="EMBL" id="RFS46612.1"/>
    </source>
</evidence>
<comment type="caution">
    <text evidence="2">The sequence shown here is derived from an EMBL/GenBank/DDBJ whole genome shotgun (WGS) entry which is preliminary data.</text>
</comment>
<name>A0A372G0Q3_9ACTN</name>
<dbReference type="AlphaFoldDB" id="A0A372G0Q3"/>
<sequence>MTAVGSSEGRVPPVRQLRLVVEADDYEAAVRFYRDVLGLPEQAAYSGGDGAEVVILDAGRATLEIANPAQKRMIDDVEVGRQVAPRIRVAFEVDDAQATTERLVAEGASEVAPPTTTPWQSAYGWSTWTSNCPRRSGSPTRPWWRIRTAGSWCWPVSTVPSSSPGRTPHRCRCG</sequence>
<protein>
    <recommendedName>
        <fullName evidence="1">VOC domain-containing protein</fullName>
    </recommendedName>
</protein>
<dbReference type="SUPFAM" id="SSF54593">
    <property type="entry name" value="Glyoxalase/Bleomycin resistance protein/Dihydroxybiphenyl dioxygenase"/>
    <property type="match status" value="1"/>
</dbReference>
<dbReference type="Proteomes" id="UP000262621">
    <property type="component" value="Unassembled WGS sequence"/>
</dbReference>
<dbReference type="InterPro" id="IPR004360">
    <property type="entry name" value="Glyas_Fos-R_dOase_dom"/>
</dbReference>
<dbReference type="Gene3D" id="3.10.180.10">
    <property type="entry name" value="2,3-Dihydroxybiphenyl 1,2-Dioxygenase, domain 1"/>
    <property type="match status" value="1"/>
</dbReference>
<dbReference type="Pfam" id="PF00903">
    <property type="entry name" value="Glyoxalase"/>
    <property type="match status" value="1"/>
</dbReference>
<organism evidence="2 3">
    <name type="scientific">Micromonospora craniellae</name>
    <dbReference type="NCBI Taxonomy" id="2294034"/>
    <lineage>
        <taxon>Bacteria</taxon>
        <taxon>Bacillati</taxon>
        <taxon>Actinomycetota</taxon>
        <taxon>Actinomycetes</taxon>
        <taxon>Micromonosporales</taxon>
        <taxon>Micromonosporaceae</taxon>
        <taxon>Micromonospora</taxon>
    </lineage>
</organism>
<dbReference type="RefSeq" id="WP_117227872.1">
    <property type="nucleotide sequence ID" value="NZ_QVFU01000008.1"/>
</dbReference>
<reference evidence="2 3" key="1">
    <citation type="submission" date="2018-08" db="EMBL/GenBank/DDBJ databases">
        <title>Verrucosispora craniellae sp. nov., isolated from a marine sponge in the South China Sea.</title>
        <authorList>
            <person name="Li L."/>
            <person name="Lin H.W."/>
        </authorList>
    </citation>
    <scope>NUCLEOTIDE SEQUENCE [LARGE SCALE GENOMIC DNA]</scope>
    <source>
        <strain evidence="2 3">LHW63014</strain>
    </source>
</reference>
<gene>
    <name evidence="2" type="ORF">D0Q02_11060</name>
</gene>